<evidence type="ECO:0000256" key="3">
    <source>
        <dbReference type="ARBA" id="ARBA00023004"/>
    </source>
</evidence>
<dbReference type="RefSeq" id="WP_106708354.1">
    <property type="nucleotide sequence ID" value="NZ_PXXU01000114.1"/>
</dbReference>
<accession>A0A2P7NR14</accession>
<evidence type="ECO:0000313" key="6">
    <source>
        <dbReference type="EMBL" id="PSJ15877.1"/>
    </source>
</evidence>
<keyword evidence="7" id="KW-1185">Reference proteome</keyword>
<evidence type="ECO:0000256" key="2">
    <source>
        <dbReference type="ARBA" id="ARBA00022723"/>
    </source>
</evidence>
<keyword evidence="2 4" id="KW-0479">Metal-binding</keyword>
<dbReference type="GO" id="GO:0009055">
    <property type="term" value="F:electron transfer activity"/>
    <property type="evidence" value="ECO:0007669"/>
    <property type="project" value="InterPro"/>
</dbReference>
<evidence type="ECO:0000256" key="1">
    <source>
        <dbReference type="ARBA" id="ARBA00022617"/>
    </source>
</evidence>
<sequence length="116" mass="12836">MKDASLRIQTLTMAILLVVITIPQTYAAAPDDSAALAASCAACHGTDTNRAEGFENLLGENHYQDLIEMKYRSNPESIMDWVARTYTDQQLSHISQYFKTHGKKADSHHGKKSGSH</sequence>
<comment type="caution">
    <text evidence="6">The sequence shown here is derived from an EMBL/GenBank/DDBJ whole genome shotgun (WGS) entry which is preliminary data.</text>
</comment>
<dbReference type="SUPFAM" id="SSF46626">
    <property type="entry name" value="Cytochrome c"/>
    <property type="match status" value="1"/>
</dbReference>
<dbReference type="GO" id="GO:0046872">
    <property type="term" value="F:metal ion binding"/>
    <property type="evidence" value="ECO:0007669"/>
    <property type="project" value="UniProtKB-KW"/>
</dbReference>
<gene>
    <name evidence="6" type="ORF">C7H79_16605</name>
</gene>
<dbReference type="Proteomes" id="UP000241912">
    <property type="component" value="Unassembled WGS sequence"/>
</dbReference>
<protein>
    <recommendedName>
        <fullName evidence="5">Cytochrome c domain-containing protein</fullName>
    </recommendedName>
</protein>
<reference evidence="6 7" key="1">
    <citation type="submission" date="2018-03" db="EMBL/GenBank/DDBJ databases">
        <title>Draft genome of Nitrosomonas supralitoralis APG5.</title>
        <authorList>
            <person name="Urakawa H."/>
            <person name="Lopez J.V."/>
        </authorList>
    </citation>
    <scope>NUCLEOTIDE SEQUENCE [LARGE SCALE GENOMIC DNA]</scope>
    <source>
        <strain evidence="6 7">APG5</strain>
    </source>
</reference>
<dbReference type="GO" id="GO:0020037">
    <property type="term" value="F:heme binding"/>
    <property type="evidence" value="ECO:0007669"/>
    <property type="project" value="InterPro"/>
</dbReference>
<dbReference type="AlphaFoldDB" id="A0A2P7NR14"/>
<organism evidence="6 7">
    <name type="scientific">Nitrosomonas supralitoralis</name>
    <dbReference type="NCBI Taxonomy" id="2116706"/>
    <lineage>
        <taxon>Bacteria</taxon>
        <taxon>Pseudomonadati</taxon>
        <taxon>Pseudomonadota</taxon>
        <taxon>Betaproteobacteria</taxon>
        <taxon>Nitrosomonadales</taxon>
        <taxon>Nitrosomonadaceae</taxon>
        <taxon>Nitrosomonas</taxon>
    </lineage>
</organism>
<name>A0A2P7NR14_9PROT</name>
<keyword evidence="1 4" id="KW-0349">Heme</keyword>
<dbReference type="InterPro" id="IPR009056">
    <property type="entry name" value="Cyt_c-like_dom"/>
</dbReference>
<dbReference type="InterPro" id="IPR036909">
    <property type="entry name" value="Cyt_c-like_dom_sf"/>
</dbReference>
<proteinExistence type="predicted"/>
<keyword evidence="3 4" id="KW-0408">Iron</keyword>
<dbReference type="Gene3D" id="1.10.760.10">
    <property type="entry name" value="Cytochrome c-like domain"/>
    <property type="match status" value="1"/>
</dbReference>
<dbReference type="EMBL" id="PXXU01000114">
    <property type="protein sequence ID" value="PSJ15877.1"/>
    <property type="molecule type" value="Genomic_DNA"/>
</dbReference>
<dbReference type="PROSITE" id="PS51007">
    <property type="entry name" value="CYTC"/>
    <property type="match status" value="1"/>
</dbReference>
<evidence type="ECO:0000256" key="4">
    <source>
        <dbReference type="PROSITE-ProRule" id="PRU00433"/>
    </source>
</evidence>
<evidence type="ECO:0000313" key="7">
    <source>
        <dbReference type="Proteomes" id="UP000241912"/>
    </source>
</evidence>
<evidence type="ECO:0000259" key="5">
    <source>
        <dbReference type="PROSITE" id="PS51007"/>
    </source>
</evidence>
<feature type="domain" description="Cytochrome c" evidence="5">
    <location>
        <begin position="27"/>
        <end position="102"/>
    </location>
</feature>